<dbReference type="AlphaFoldDB" id="A0A376RG62"/>
<reference evidence="1 2" key="1">
    <citation type="submission" date="2018-06" db="EMBL/GenBank/DDBJ databases">
        <authorList>
            <consortium name="Pathogen Informatics"/>
            <person name="Doyle S."/>
        </authorList>
    </citation>
    <scope>NUCLEOTIDE SEQUENCE [LARGE SCALE GENOMIC DNA]</scope>
    <source>
        <strain evidence="1 2">NCTC10865</strain>
    </source>
</reference>
<gene>
    <name evidence="1" type="ORF">NCTC10865_01626</name>
</gene>
<dbReference type="EMBL" id="UGCD01000002">
    <property type="protein sequence ID" value="STI16365.1"/>
    <property type="molecule type" value="Genomic_DNA"/>
</dbReference>
<name>A0A376RG62_ECOLX</name>
<organism evidence="1 2">
    <name type="scientific">Escherichia coli</name>
    <dbReference type="NCBI Taxonomy" id="562"/>
    <lineage>
        <taxon>Bacteria</taxon>
        <taxon>Pseudomonadati</taxon>
        <taxon>Pseudomonadota</taxon>
        <taxon>Gammaproteobacteria</taxon>
        <taxon>Enterobacterales</taxon>
        <taxon>Enterobacteriaceae</taxon>
        <taxon>Escherichia</taxon>
    </lineage>
</organism>
<evidence type="ECO:0000313" key="1">
    <source>
        <dbReference type="EMBL" id="STI16365.1"/>
    </source>
</evidence>
<evidence type="ECO:0000313" key="2">
    <source>
        <dbReference type="Proteomes" id="UP000254159"/>
    </source>
</evidence>
<proteinExistence type="predicted"/>
<accession>A0A376RG62</accession>
<dbReference type="Proteomes" id="UP000254159">
    <property type="component" value="Unassembled WGS sequence"/>
</dbReference>
<sequence>MGGWRGLFTLVRRIRREISSRFAGRELAFNIGQVFQLAGGEFQLRCRT</sequence>
<protein>
    <submittedName>
        <fullName evidence="1">Uncharacterized protein</fullName>
    </submittedName>
</protein>